<protein>
    <submittedName>
        <fullName evidence="1">Uncharacterized protein</fullName>
    </submittedName>
</protein>
<dbReference type="EMBL" id="ML208405">
    <property type="protein sequence ID" value="TFK66453.1"/>
    <property type="molecule type" value="Genomic_DNA"/>
</dbReference>
<dbReference type="Proteomes" id="UP000308600">
    <property type="component" value="Unassembled WGS sequence"/>
</dbReference>
<sequence length="72" mass="8284">MDLEVFRLLDLPAEVIDDTLGHVPLHRDLLNFALASRFCSSLAIPQHTEYRVVHFKNGDTDSTWIHLAQRID</sequence>
<proteinExistence type="predicted"/>
<gene>
    <name evidence="1" type="ORF">BDN72DRAFT_147169</name>
</gene>
<reference evidence="1 2" key="1">
    <citation type="journal article" date="2019" name="Nat. Ecol. Evol.">
        <title>Megaphylogeny resolves global patterns of mushroom evolution.</title>
        <authorList>
            <person name="Varga T."/>
            <person name="Krizsan K."/>
            <person name="Foldi C."/>
            <person name="Dima B."/>
            <person name="Sanchez-Garcia M."/>
            <person name="Sanchez-Ramirez S."/>
            <person name="Szollosi G.J."/>
            <person name="Szarkandi J.G."/>
            <person name="Papp V."/>
            <person name="Albert L."/>
            <person name="Andreopoulos W."/>
            <person name="Angelini C."/>
            <person name="Antonin V."/>
            <person name="Barry K.W."/>
            <person name="Bougher N.L."/>
            <person name="Buchanan P."/>
            <person name="Buyck B."/>
            <person name="Bense V."/>
            <person name="Catcheside P."/>
            <person name="Chovatia M."/>
            <person name="Cooper J."/>
            <person name="Damon W."/>
            <person name="Desjardin D."/>
            <person name="Finy P."/>
            <person name="Geml J."/>
            <person name="Haridas S."/>
            <person name="Hughes K."/>
            <person name="Justo A."/>
            <person name="Karasinski D."/>
            <person name="Kautmanova I."/>
            <person name="Kiss B."/>
            <person name="Kocsube S."/>
            <person name="Kotiranta H."/>
            <person name="LaButti K.M."/>
            <person name="Lechner B.E."/>
            <person name="Liimatainen K."/>
            <person name="Lipzen A."/>
            <person name="Lukacs Z."/>
            <person name="Mihaltcheva S."/>
            <person name="Morgado L.N."/>
            <person name="Niskanen T."/>
            <person name="Noordeloos M.E."/>
            <person name="Ohm R.A."/>
            <person name="Ortiz-Santana B."/>
            <person name="Ovrebo C."/>
            <person name="Racz N."/>
            <person name="Riley R."/>
            <person name="Savchenko A."/>
            <person name="Shiryaev A."/>
            <person name="Soop K."/>
            <person name="Spirin V."/>
            <person name="Szebenyi C."/>
            <person name="Tomsovsky M."/>
            <person name="Tulloss R.E."/>
            <person name="Uehling J."/>
            <person name="Grigoriev I.V."/>
            <person name="Vagvolgyi C."/>
            <person name="Papp T."/>
            <person name="Martin F.M."/>
            <person name="Miettinen O."/>
            <person name="Hibbett D.S."/>
            <person name="Nagy L.G."/>
        </authorList>
    </citation>
    <scope>NUCLEOTIDE SEQUENCE [LARGE SCALE GENOMIC DNA]</scope>
    <source>
        <strain evidence="1 2">NL-1719</strain>
    </source>
</reference>
<evidence type="ECO:0000313" key="2">
    <source>
        <dbReference type="Proteomes" id="UP000308600"/>
    </source>
</evidence>
<name>A0ACD3AKL1_9AGAR</name>
<accession>A0ACD3AKL1</accession>
<organism evidence="1 2">
    <name type="scientific">Pluteus cervinus</name>
    <dbReference type="NCBI Taxonomy" id="181527"/>
    <lineage>
        <taxon>Eukaryota</taxon>
        <taxon>Fungi</taxon>
        <taxon>Dikarya</taxon>
        <taxon>Basidiomycota</taxon>
        <taxon>Agaricomycotina</taxon>
        <taxon>Agaricomycetes</taxon>
        <taxon>Agaricomycetidae</taxon>
        <taxon>Agaricales</taxon>
        <taxon>Pluteineae</taxon>
        <taxon>Pluteaceae</taxon>
        <taxon>Pluteus</taxon>
    </lineage>
</organism>
<evidence type="ECO:0000313" key="1">
    <source>
        <dbReference type="EMBL" id="TFK66453.1"/>
    </source>
</evidence>
<keyword evidence="2" id="KW-1185">Reference proteome</keyword>